<dbReference type="GO" id="GO:0010181">
    <property type="term" value="F:FMN binding"/>
    <property type="evidence" value="ECO:0007669"/>
    <property type="project" value="InterPro"/>
</dbReference>
<accession>A0A9P8KK98</accession>
<dbReference type="InterPro" id="IPR050268">
    <property type="entry name" value="NADH-dep_flavin_reductase"/>
</dbReference>
<sequence>MKAARAVRQLSRLGCCGASRVTAGWLGDARMVMVQKRGFWALRLMRGVHDVVGHALTLGEYATGVRSSRVAASSITASQDATSEKPTSFQQSTLSSQSSHTPSSWHTSFPIPPTADPTSPAALSEQIRSIMRLLPHSVVVCTSTHGQTPRAMTMSSFTSLTLSPTPLISFNIATPSRTLDAIIESRHFNIHIMSGDELGVQVADRFTRGNTDDVFDGLEYDTSKTDGAPLLRGEGIMYALRCRLLPDEPTRGLLKVRDHVIVVGEVVEMIPGSCANKFGLSYADRKYRQIGSVISQD</sequence>
<dbReference type="GO" id="GO:0042602">
    <property type="term" value="F:riboflavin reductase (NADPH) activity"/>
    <property type="evidence" value="ECO:0007669"/>
    <property type="project" value="TreeGrafter"/>
</dbReference>
<evidence type="ECO:0000313" key="5">
    <source>
        <dbReference type="Proteomes" id="UP000826573"/>
    </source>
</evidence>
<feature type="compositionally biased region" description="Low complexity" evidence="2">
    <location>
        <begin position="86"/>
        <end position="109"/>
    </location>
</feature>
<protein>
    <recommendedName>
        <fullName evidence="3">Flavin reductase like domain-containing protein</fullName>
    </recommendedName>
</protein>
<dbReference type="SMART" id="SM00903">
    <property type="entry name" value="Flavin_Reduct"/>
    <property type="match status" value="1"/>
</dbReference>
<keyword evidence="1" id="KW-0560">Oxidoreductase</keyword>
<organism evidence="4 5">
    <name type="scientific">Trichoderma semiorbis</name>
    <dbReference type="NCBI Taxonomy" id="1491008"/>
    <lineage>
        <taxon>Eukaryota</taxon>
        <taxon>Fungi</taxon>
        <taxon>Dikarya</taxon>
        <taxon>Ascomycota</taxon>
        <taxon>Pezizomycotina</taxon>
        <taxon>Sordariomycetes</taxon>
        <taxon>Hypocreomycetidae</taxon>
        <taxon>Hypocreales</taxon>
        <taxon>Hypocreaceae</taxon>
        <taxon>Trichoderma</taxon>
    </lineage>
</organism>
<reference evidence="4 5" key="1">
    <citation type="submission" date="2021-08" db="EMBL/GenBank/DDBJ databases">
        <title>The highly contiguous genome resource for Trichoderma semiorbis FJ059, a fungal antagonistic to plant pathogens.</title>
        <authorList>
            <person name="Liu T."/>
        </authorList>
    </citation>
    <scope>NUCLEOTIDE SEQUENCE [LARGE SCALE GENOMIC DNA]</scope>
    <source>
        <strain evidence="4 5">FJ059</strain>
    </source>
</reference>
<gene>
    <name evidence="4" type="ORF">TsFJ059_005901</name>
</gene>
<dbReference type="EMBL" id="JAIMJC010000007">
    <property type="protein sequence ID" value="KAH0521977.1"/>
    <property type="molecule type" value="Genomic_DNA"/>
</dbReference>
<feature type="compositionally biased region" description="Polar residues" evidence="2">
    <location>
        <begin position="75"/>
        <end position="85"/>
    </location>
</feature>
<dbReference type="SUPFAM" id="SSF50475">
    <property type="entry name" value="FMN-binding split barrel"/>
    <property type="match status" value="1"/>
</dbReference>
<keyword evidence="5" id="KW-1185">Reference proteome</keyword>
<dbReference type="InterPro" id="IPR012349">
    <property type="entry name" value="Split_barrel_FMN-bd"/>
</dbReference>
<dbReference type="Gene3D" id="2.30.110.10">
    <property type="entry name" value="Electron Transport, Fmn-binding Protein, Chain A"/>
    <property type="match status" value="1"/>
</dbReference>
<proteinExistence type="predicted"/>
<comment type="caution">
    <text evidence="4">The sequence shown here is derived from an EMBL/GenBank/DDBJ whole genome shotgun (WGS) entry which is preliminary data.</text>
</comment>
<name>A0A9P8KK98_9HYPO</name>
<dbReference type="Proteomes" id="UP000826573">
    <property type="component" value="Unassembled WGS sequence"/>
</dbReference>
<evidence type="ECO:0000313" key="4">
    <source>
        <dbReference type="EMBL" id="KAH0521977.1"/>
    </source>
</evidence>
<evidence type="ECO:0000259" key="3">
    <source>
        <dbReference type="SMART" id="SM00903"/>
    </source>
</evidence>
<dbReference type="PANTHER" id="PTHR30466:SF1">
    <property type="entry name" value="FMN REDUCTASE (NADH) RUTF"/>
    <property type="match status" value="1"/>
</dbReference>
<feature type="domain" description="Flavin reductase like" evidence="3">
    <location>
        <begin position="131"/>
        <end position="289"/>
    </location>
</feature>
<dbReference type="AlphaFoldDB" id="A0A9P8KK98"/>
<dbReference type="Pfam" id="PF01613">
    <property type="entry name" value="Flavin_Reduct"/>
    <property type="match status" value="1"/>
</dbReference>
<dbReference type="InterPro" id="IPR002563">
    <property type="entry name" value="Flavin_Rdtase-like_dom"/>
</dbReference>
<evidence type="ECO:0000256" key="1">
    <source>
        <dbReference type="ARBA" id="ARBA00023002"/>
    </source>
</evidence>
<dbReference type="PANTHER" id="PTHR30466">
    <property type="entry name" value="FLAVIN REDUCTASE"/>
    <property type="match status" value="1"/>
</dbReference>
<evidence type="ECO:0000256" key="2">
    <source>
        <dbReference type="SAM" id="MobiDB-lite"/>
    </source>
</evidence>
<feature type="region of interest" description="Disordered" evidence="2">
    <location>
        <begin position="75"/>
        <end position="122"/>
    </location>
</feature>